<dbReference type="EMBL" id="CP022674">
    <property type="protein sequence ID" value="AXI30227.1"/>
    <property type="molecule type" value="Genomic_DNA"/>
</dbReference>
<dbReference type="RefSeq" id="WP_013083984.1">
    <property type="nucleotide sequence ID" value="NZ_CAXOOG010000110.1"/>
</dbReference>
<proteinExistence type="predicted"/>
<dbReference type="AlphaFoldDB" id="A0A1Q8UP88"/>
<protein>
    <submittedName>
        <fullName evidence="2">DNA-entry nuclease</fullName>
    </submittedName>
</protein>
<gene>
    <name evidence="2" type="ORF">CIB87_14750</name>
</gene>
<evidence type="ECO:0000259" key="1">
    <source>
        <dbReference type="Pfam" id="PF14040"/>
    </source>
</evidence>
<evidence type="ECO:0000313" key="3">
    <source>
        <dbReference type="Proteomes" id="UP000253834"/>
    </source>
</evidence>
<accession>A0A1Q8UP88</accession>
<dbReference type="Pfam" id="PF14040">
    <property type="entry name" value="DNase_NucA_NucB"/>
    <property type="match status" value="1"/>
</dbReference>
<dbReference type="Proteomes" id="UP000253834">
    <property type="component" value="Chromosome"/>
</dbReference>
<sequence>MKKIVSGILILVLAVIVMIEGNPLEQNSSTNTSYDEVITFPADRYPETAAHIQHAIDKGKSAVCTIDRDGAEENRRESLKGIPTKSGYDRDEFPMAFCEEGGNGADIEYVKPSDNRGAGSWISHQVDEFPDGTKVLIEVK</sequence>
<evidence type="ECO:0000313" key="2">
    <source>
        <dbReference type="EMBL" id="AXI30227.1"/>
    </source>
</evidence>
<name>A0A1Q8UP88_PRIMG</name>
<dbReference type="InterPro" id="IPR029476">
    <property type="entry name" value="DNase_NucA_NucB"/>
</dbReference>
<organism evidence="2 3">
    <name type="scientific">Priestia megaterium</name>
    <name type="common">Bacillus megaterium</name>
    <dbReference type="NCBI Taxonomy" id="1404"/>
    <lineage>
        <taxon>Bacteria</taxon>
        <taxon>Bacillati</taxon>
        <taxon>Bacillota</taxon>
        <taxon>Bacilli</taxon>
        <taxon>Bacillales</taxon>
        <taxon>Bacillaceae</taxon>
        <taxon>Priestia</taxon>
    </lineage>
</organism>
<feature type="domain" description="Deoxyribonuclease NucA/NucB" evidence="1">
    <location>
        <begin position="68"/>
        <end position="134"/>
    </location>
</feature>
<reference evidence="2 3" key="1">
    <citation type="submission" date="2017-07" db="EMBL/GenBank/DDBJ databases">
        <title>Isolation and development of strain Bacillus megaterium SR7 for enhanced growth and metabolite production under supercritical carbon dioxide.</title>
        <authorList>
            <person name="Freedman A.J.E."/>
            <person name="Peet K.C."/>
            <person name="Boock J.T."/>
            <person name="Penn K."/>
            <person name="Prather K.L.J."/>
            <person name="Thompson J.R."/>
        </authorList>
    </citation>
    <scope>NUCLEOTIDE SEQUENCE [LARGE SCALE GENOMIC DNA]</scope>
    <source>
        <strain evidence="2 3">SR7</strain>
    </source>
</reference>